<dbReference type="EMBL" id="JBBNAF010000013">
    <property type="protein sequence ID" value="KAK9086677.1"/>
    <property type="molecule type" value="Genomic_DNA"/>
</dbReference>
<proteinExistence type="predicted"/>
<name>A0AAP0E8A0_9MAGN</name>
<keyword evidence="3" id="KW-1185">Reference proteome</keyword>
<evidence type="ECO:0000313" key="3">
    <source>
        <dbReference type="Proteomes" id="UP001420932"/>
    </source>
</evidence>
<evidence type="ECO:0000256" key="1">
    <source>
        <dbReference type="SAM" id="MobiDB-lite"/>
    </source>
</evidence>
<comment type="caution">
    <text evidence="2">The sequence shown here is derived from an EMBL/GenBank/DDBJ whole genome shotgun (WGS) entry which is preliminary data.</text>
</comment>
<accession>A0AAP0E8A0</accession>
<sequence length="287" mass="32915">MTETIDLLGVGDLGGGDWRERLKDQRDQRDQRDETERRELRAETETDLGILDETIERDLGILERGFWTRRSDLGIFGGFWDETIGLGIMERVNVVFHIVIADDMDANSDPRRCRDTCDPTLSEWRPELALGARVDDSAYLASGEKVVGVEDFGSQFNGAESKEDYFDEEEFESEKEEDMILFLCGDDEVDLIFFYEDFHNLDEGQKFDDDGRDFMEDKAVFGDDGFVIEVVSHINPQVLEVVVSNTVVNKSSMKDFSNNHNFVVSFLDDEVKPIFINKVTPDRKVYV</sequence>
<reference evidence="2 3" key="1">
    <citation type="submission" date="2024-01" db="EMBL/GenBank/DDBJ databases">
        <title>Genome assemblies of Stephania.</title>
        <authorList>
            <person name="Yang L."/>
        </authorList>
    </citation>
    <scope>NUCLEOTIDE SEQUENCE [LARGE SCALE GENOMIC DNA]</scope>
    <source>
        <strain evidence="2">YNDBR</strain>
        <tissue evidence="2">Leaf</tissue>
    </source>
</reference>
<gene>
    <name evidence="2" type="ORF">Syun_029071</name>
</gene>
<feature type="region of interest" description="Disordered" evidence="1">
    <location>
        <begin position="19"/>
        <end position="42"/>
    </location>
</feature>
<organism evidence="2 3">
    <name type="scientific">Stephania yunnanensis</name>
    <dbReference type="NCBI Taxonomy" id="152371"/>
    <lineage>
        <taxon>Eukaryota</taxon>
        <taxon>Viridiplantae</taxon>
        <taxon>Streptophyta</taxon>
        <taxon>Embryophyta</taxon>
        <taxon>Tracheophyta</taxon>
        <taxon>Spermatophyta</taxon>
        <taxon>Magnoliopsida</taxon>
        <taxon>Ranunculales</taxon>
        <taxon>Menispermaceae</taxon>
        <taxon>Menispermoideae</taxon>
        <taxon>Cissampelideae</taxon>
        <taxon>Stephania</taxon>
    </lineage>
</organism>
<protein>
    <submittedName>
        <fullName evidence="2">Uncharacterized protein</fullName>
    </submittedName>
</protein>
<dbReference type="AlphaFoldDB" id="A0AAP0E8A0"/>
<evidence type="ECO:0000313" key="2">
    <source>
        <dbReference type="EMBL" id="KAK9086677.1"/>
    </source>
</evidence>
<dbReference type="Proteomes" id="UP001420932">
    <property type="component" value="Unassembled WGS sequence"/>
</dbReference>